<dbReference type="STRING" id="573321.SAMN04488505_11067"/>
<dbReference type="OrthoDB" id="1273722at2"/>
<evidence type="ECO:0000313" key="4">
    <source>
        <dbReference type="Proteomes" id="UP000198984"/>
    </source>
</evidence>
<gene>
    <name evidence="3" type="ORF">SAMN04488505_11067</name>
</gene>
<dbReference type="Pfam" id="PF04738">
    <property type="entry name" value="Lant_dehydr_N"/>
    <property type="match status" value="1"/>
</dbReference>
<reference evidence="3 4" key="1">
    <citation type="submission" date="2016-10" db="EMBL/GenBank/DDBJ databases">
        <authorList>
            <person name="de Groot N.N."/>
        </authorList>
    </citation>
    <scope>NUCLEOTIDE SEQUENCE [LARGE SCALE GENOMIC DNA]</scope>
    <source>
        <strain evidence="3 4">DSM 21039</strain>
    </source>
</reference>
<protein>
    <submittedName>
        <fullName evidence="3">Thiopeptide-type bacteriocin biosynthesis domain-containing protein</fullName>
    </submittedName>
</protein>
<dbReference type="InterPro" id="IPR006827">
    <property type="entry name" value="Lant_deHydtase_N"/>
</dbReference>
<feature type="domain" description="Lantibiotic dehydratase N-terminal" evidence="1">
    <location>
        <begin position="37"/>
        <end position="691"/>
    </location>
</feature>
<dbReference type="Pfam" id="PF14028">
    <property type="entry name" value="Lant_dehydr_C"/>
    <property type="match status" value="1"/>
</dbReference>
<keyword evidence="4" id="KW-1185">Reference proteome</keyword>
<dbReference type="RefSeq" id="WP_089919650.1">
    <property type="nucleotide sequence ID" value="NZ_FOBB01000010.1"/>
</dbReference>
<dbReference type="Proteomes" id="UP000198984">
    <property type="component" value="Unassembled WGS sequence"/>
</dbReference>
<sequence length="1042" mass="117584">MALSHTGFFLLRSPLFPIKQYRRVLDNNLQALAQEFPVFLYALSVASRELLKELERYLADPAAFTPKKTEKLHRSLYKYWVRACTRSTPYGLFAGCTTGTVGETTAWQLAPLAQARQHVRLDMDYYTRICHHIQRLPAVSETLTWYTNNSVYKSGDKFRYAEYIIANNRRKYLLTAVADSVFIQKIIREACNGLTMQEMVQLIAAEDDSITAEEARAFVNELIDAQLLIAEIEPRITETDNLQALVNRLSSIEAATPVKDRLQQLQRLFQQQDFDQARLTTIHDICNAAFSLDTPKDLLQVDLFKTAAACTISEKLLNGILQQVSELMALCQGYAKGGNTELAGFVSRFKERYESQEVPLNLVLDGETGIGYGSNLDSTIHAPFVEDIAGSGAENTMTTVTWSPMQQLCLEKYEHYLRTGGSVTITGEELKKLGDPEQLPFARSSYLFGSLYANTAADADNGVYTFALQSVGGPSAANLLGRFCSGDGHLAGHVQAALAAEEAAYPDVIFAEVVHFPEARAANVLIRPPLRQYEIPYIGVSGVPSACQIPVSDLMVSVQDNEVVLRSKRLNKRVIPRLSSAHNYSFNSLPVYKFLCDLQHQSLVSYLSWDWGVLAGRPSLPRVTYKNIVVCRASWTITQKDLEPAGNKDTDPLQRFEKYRQQQGIPDKVLLSEADNELLLDLTQPIAVGILLDHIKRTNTGKLKEFLAAEQHGMLRDEEHEVYAHELLVPLIYTSANTNILPMAAKQTTTGLTRSFAPGSEWMYLKVYCGYRVAEGLLAGFFAEQVPLWQEDGLFEQFFFLRYGDPQPHIRLRFLNKEHPANNDVLLHRIQTALQPYIRSGQVQKLQCDTYVREIERYTAAAMLQSEEMFFADSIAVLGIISLLEGAEGEEYRWKLALRGMHMMLDDFGLTLPERKQLLASLRTAFVTEFGGAELLHKPLNDKYRKHQQQILSYLNAADDDRNDIAEAVDLFQQRSQTAQPLALQMRADCGSPDIYLRIIASHLHMFMNRLFIGKQRKHELVLYHFLEKYYLSQLALVAATK</sequence>
<dbReference type="NCBIfam" id="TIGR03891">
    <property type="entry name" value="thiopep_ocin"/>
    <property type="match status" value="1"/>
</dbReference>
<organism evidence="3 4">
    <name type="scientific">Chitinophaga rupis</name>
    <dbReference type="NCBI Taxonomy" id="573321"/>
    <lineage>
        <taxon>Bacteria</taxon>
        <taxon>Pseudomonadati</taxon>
        <taxon>Bacteroidota</taxon>
        <taxon>Chitinophagia</taxon>
        <taxon>Chitinophagales</taxon>
        <taxon>Chitinophagaceae</taxon>
        <taxon>Chitinophaga</taxon>
    </lineage>
</organism>
<evidence type="ECO:0000313" key="3">
    <source>
        <dbReference type="EMBL" id="SEN40259.1"/>
    </source>
</evidence>
<proteinExistence type="predicted"/>
<name>A0A1H8G8T5_9BACT</name>
<dbReference type="AlphaFoldDB" id="A0A1H8G8T5"/>
<evidence type="ECO:0000259" key="1">
    <source>
        <dbReference type="Pfam" id="PF04738"/>
    </source>
</evidence>
<accession>A0A1H8G8T5</accession>
<evidence type="ECO:0000259" key="2">
    <source>
        <dbReference type="Pfam" id="PF14028"/>
    </source>
</evidence>
<dbReference type="EMBL" id="FOBB01000010">
    <property type="protein sequence ID" value="SEN40259.1"/>
    <property type="molecule type" value="Genomic_DNA"/>
</dbReference>
<dbReference type="InterPro" id="IPR023809">
    <property type="entry name" value="Thiopep_bacteriocin_synth_dom"/>
</dbReference>
<feature type="domain" description="Thiopeptide-type bacteriocin biosynthesis" evidence="2">
    <location>
        <begin position="762"/>
        <end position="1031"/>
    </location>
</feature>